<feature type="compositionally biased region" description="Polar residues" evidence="2">
    <location>
        <begin position="244"/>
        <end position="266"/>
    </location>
</feature>
<dbReference type="GO" id="GO:0008289">
    <property type="term" value="F:lipid binding"/>
    <property type="evidence" value="ECO:0007669"/>
    <property type="project" value="TreeGrafter"/>
</dbReference>
<feature type="compositionally biased region" description="Polar residues" evidence="2">
    <location>
        <begin position="358"/>
        <end position="375"/>
    </location>
</feature>
<dbReference type="InterPro" id="IPR028245">
    <property type="entry name" value="PIL1/LSP1"/>
</dbReference>
<dbReference type="VEuPathDB" id="FungiDB:PSHT_11439"/>
<evidence type="ECO:0000313" key="3">
    <source>
        <dbReference type="EMBL" id="POW13342.1"/>
    </source>
</evidence>
<evidence type="ECO:0008006" key="5">
    <source>
        <dbReference type="Google" id="ProtNLM"/>
    </source>
</evidence>
<sequence>MAFDAKARIQHTNKLSLAPKDIKNLAEIISTEKSVLSTSSKLSVDYRKAAEALKEWGLNEGDDLADILPKMSILLCHLADAQSRFSDHDGTYRIHFKSIRMREESLATLKKSKETIQAKIIGLEKKITKMSSENKDLPGLTTRLQESRSELISLENSVAIEEARLSDFKRETVREGLNLRLGAMLELAEKMTIVCEFGKMLTSEVPIERTAPGGTRSPYCASNKTQAVVEEAQRCLTEVVFNPTHSTPNLNNEHSSELPPSQSPSIDTEHPSAPHSAPNHTDSSHSLPMELPPLYFNEPAPPEDPTQSSQAPHLSNDPYGSNPGQVTHLPLDNYSSLPYTQESGASPHPNPNPHLPYHTTSATSPPMPASQTPASLASRLTPRSPPETISGESPSYVDNVFYVRDLNGVPRSTGPGNPAELLDSPSSIYSPPSSANPPSEGQPLRTSRLSQPSMQSSPLQYATNLNSPGGPSKPLSAGPGRSEADETVTKSRYAPRSRDQSISAGVSGVPTSEGRRTNAGAFRRPAGNNQISSPPGSQQTQALGSTQAIIATDEAYRLLIRLSFNPYKSIKEILLVVLISGFSWRIYNLVLPHLYLCSIT</sequence>
<feature type="region of interest" description="Disordered" evidence="2">
    <location>
        <begin position="244"/>
        <end position="394"/>
    </location>
</feature>
<name>A0A2S4VUZ4_9BASI</name>
<feature type="coiled-coil region" evidence="1">
    <location>
        <begin position="106"/>
        <end position="171"/>
    </location>
</feature>
<evidence type="ECO:0000256" key="2">
    <source>
        <dbReference type="SAM" id="MobiDB-lite"/>
    </source>
</evidence>
<dbReference type="GO" id="GO:0005886">
    <property type="term" value="C:plasma membrane"/>
    <property type="evidence" value="ECO:0007669"/>
    <property type="project" value="TreeGrafter"/>
</dbReference>
<dbReference type="GO" id="GO:0006897">
    <property type="term" value="P:endocytosis"/>
    <property type="evidence" value="ECO:0007669"/>
    <property type="project" value="TreeGrafter"/>
</dbReference>
<keyword evidence="4" id="KW-1185">Reference proteome</keyword>
<dbReference type="Gene3D" id="1.20.1270.60">
    <property type="entry name" value="Arfaptin homology (AH) domain/BAR domain"/>
    <property type="match status" value="1"/>
</dbReference>
<feature type="region of interest" description="Disordered" evidence="2">
    <location>
        <begin position="408"/>
        <end position="544"/>
    </location>
</feature>
<comment type="caution">
    <text evidence="3">The sequence shown here is derived from an EMBL/GenBank/DDBJ whole genome shotgun (WGS) entry which is preliminary data.</text>
</comment>
<dbReference type="Proteomes" id="UP000239156">
    <property type="component" value="Unassembled WGS sequence"/>
</dbReference>
<feature type="compositionally biased region" description="Low complexity" evidence="2">
    <location>
        <begin position="424"/>
        <end position="439"/>
    </location>
</feature>
<protein>
    <recommendedName>
        <fullName evidence="5">Sphingolipid long chain base-responsive protein LSP1</fullName>
    </recommendedName>
</protein>
<dbReference type="VEuPathDB" id="FungiDB:PSTT_03768"/>
<dbReference type="GO" id="GO:0070941">
    <property type="term" value="P:eisosome assembly"/>
    <property type="evidence" value="ECO:0007669"/>
    <property type="project" value="TreeGrafter"/>
</dbReference>
<dbReference type="PANTHER" id="PTHR31962:SF6">
    <property type="entry name" value="EISOSOME COMPONENT PIL1-DOMAIN-CONTAINING PROTEIN"/>
    <property type="match status" value="1"/>
</dbReference>
<dbReference type="GO" id="GO:0036286">
    <property type="term" value="C:eisosome filament"/>
    <property type="evidence" value="ECO:0007669"/>
    <property type="project" value="TreeGrafter"/>
</dbReference>
<feature type="compositionally biased region" description="Low complexity" evidence="2">
    <location>
        <begin position="447"/>
        <end position="460"/>
    </location>
</feature>
<dbReference type="InterPro" id="IPR027267">
    <property type="entry name" value="AH/BAR_dom_sf"/>
</dbReference>
<feature type="compositionally biased region" description="Polar residues" evidence="2">
    <location>
        <begin position="333"/>
        <end position="344"/>
    </location>
</feature>
<accession>A0A2S4VUZ4</accession>
<dbReference type="EMBL" id="PKSL01000025">
    <property type="protein sequence ID" value="POW13342.1"/>
    <property type="molecule type" value="Genomic_DNA"/>
</dbReference>
<feature type="compositionally biased region" description="Polar residues" evidence="2">
    <location>
        <begin position="305"/>
        <end position="325"/>
    </location>
</feature>
<feature type="compositionally biased region" description="Polar residues" evidence="2">
    <location>
        <begin position="527"/>
        <end position="544"/>
    </location>
</feature>
<dbReference type="AlphaFoldDB" id="A0A2S4VUZ4"/>
<evidence type="ECO:0000313" key="4">
    <source>
        <dbReference type="Proteomes" id="UP000239156"/>
    </source>
</evidence>
<proteinExistence type="predicted"/>
<dbReference type="PANTHER" id="PTHR31962">
    <property type="entry name" value="SPHINGOLIPID LONG CHAIN BASE-RESPONSIVE PROTEIN PIL1"/>
    <property type="match status" value="1"/>
</dbReference>
<keyword evidence="1" id="KW-0175">Coiled coil</keyword>
<dbReference type="Pfam" id="PF13805">
    <property type="entry name" value="Pil1"/>
    <property type="match status" value="1"/>
</dbReference>
<evidence type="ECO:0000256" key="1">
    <source>
        <dbReference type="SAM" id="Coils"/>
    </source>
</evidence>
<reference evidence="3" key="1">
    <citation type="submission" date="2017-12" db="EMBL/GenBank/DDBJ databases">
        <title>Gene loss provides genomic basis for host adaptation in cereal stripe rust fungi.</title>
        <authorList>
            <person name="Xia C."/>
        </authorList>
    </citation>
    <scope>NUCLEOTIDE SEQUENCE [LARGE SCALE GENOMIC DNA]</scope>
    <source>
        <strain evidence="3">93-210</strain>
    </source>
</reference>
<organism evidence="3 4">
    <name type="scientific">Puccinia striiformis</name>
    <dbReference type="NCBI Taxonomy" id="27350"/>
    <lineage>
        <taxon>Eukaryota</taxon>
        <taxon>Fungi</taxon>
        <taxon>Dikarya</taxon>
        <taxon>Basidiomycota</taxon>
        <taxon>Pucciniomycotina</taxon>
        <taxon>Pucciniomycetes</taxon>
        <taxon>Pucciniales</taxon>
        <taxon>Pucciniaceae</taxon>
        <taxon>Puccinia</taxon>
    </lineage>
</organism>
<gene>
    <name evidence="3" type="ORF">PSTT_03768</name>
</gene>